<organism evidence="1 2">
    <name type="scientific">Trifolium medium</name>
    <dbReference type="NCBI Taxonomy" id="97028"/>
    <lineage>
        <taxon>Eukaryota</taxon>
        <taxon>Viridiplantae</taxon>
        <taxon>Streptophyta</taxon>
        <taxon>Embryophyta</taxon>
        <taxon>Tracheophyta</taxon>
        <taxon>Spermatophyta</taxon>
        <taxon>Magnoliopsida</taxon>
        <taxon>eudicotyledons</taxon>
        <taxon>Gunneridae</taxon>
        <taxon>Pentapetalae</taxon>
        <taxon>rosids</taxon>
        <taxon>fabids</taxon>
        <taxon>Fabales</taxon>
        <taxon>Fabaceae</taxon>
        <taxon>Papilionoideae</taxon>
        <taxon>50 kb inversion clade</taxon>
        <taxon>NPAAA clade</taxon>
        <taxon>Hologalegina</taxon>
        <taxon>IRL clade</taxon>
        <taxon>Trifolieae</taxon>
        <taxon>Trifolium</taxon>
    </lineage>
</organism>
<feature type="non-terminal residue" evidence="1">
    <location>
        <position position="46"/>
    </location>
</feature>
<sequence length="46" mass="5034">MSQSVLEDVAFELIVGSLNFDGFPCKSFYVISQGFIFPLEDVAEGS</sequence>
<keyword evidence="2" id="KW-1185">Reference proteome</keyword>
<dbReference type="EMBL" id="LXQA011254068">
    <property type="protein sequence ID" value="MCI90781.1"/>
    <property type="molecule type" value="Genomic_DNA"/>
</dbReference>
<name>A0A392VUZ3_9FABA</name>
<comment type="caution">
    <text evidence="1">The sequence shown here is derived from an EMBL/GenBank/DDBJ whole genome shotgun (WGS) entry which is preliminary data.</text>
</comment>
<dbReference type="AlphaFoldDB" id="A0A392VUZ3"/>
<protein>
    <submittedName>
        <fullName evidence="1">Uncharacterized protein</fullName>
    </submittedName>
</protein>
<accession>A0A392VUZ3</accession>
<dbReference type="Proteomes" id="UP000265520">
    <property type="component" value="Unassembled WGS sequence"/>
</dbReference>
<reference evidence="1 2" key="1">
    <citation type="journal article" date="2018" name="Front. Plant Sci.">
        <title>Red Clover (Trifolium pratense) and Zigzag Clover (T. medium) - A Picture of Genomic Similarities and Differences.</title>
        <authorList>
            <person name="Dluhosova J."/>
            <person name="Istvanek J."/>
            <person name="Nedelnik J."/>
            <person name="Repkova J."/>
        </authorList>
    </citation>
    <scope>NUCLEOTIDE SEQUENCE [LARGE SCALE GENOMIC DNA]</scope>
    <source>
        <strain evidence="2">cv. 10/8</strain>
        <tissue evidence="1">Leaf</tissue>
    </source>
</reference>
<proteinExistence type="predicted"/>
<evidence type="ECO:0000313" key="1">
    <source>
        <dbReference type="EMBL" id="MCI90781.1"/>
    </source>
</evidence>
<evidence type="ECO:0000313" key="2">
    <source>
        <dbReference type="Proteomes" id="UP000265520"/>
    </source>
</evidence>